<evidence type="ECO:0000313" key="2">
    <source>
        <dbReference type="EMBL" id="GBH21923.1"/>
    </source>
</evidence>
<comment type="caution">
    <text evidence="2">The sequence shown here is derived from an EMBL/GenBank/DDBJ whole genome shotgun (WGS) entry which is preliminary data.</text>
</comment>
<proteinExistence type="predicted"/>
<feature type="compositionally biased region" description="Basic residues" evidence="1">
    <location>
        <begin position="417"/>
        <end position="438"/>
    </location>
</feature>
<evidence type="ECO:0000256" key="1">
    <source>
        <dbReference type="SAM" id="MobiDB-lite"/>
    </source>
</evidence>
<accession>A0A2V0R9E8</accession>
<reference evidence="2" key="1">
    <citation type="submission" date="2017-04" db="EMBL/GenBank/DDBJ databases">
        <title>Unveiling RNA virosphere associated with marine microorganisms.</title>
        <authorList>
            <person name="Urayama S."/>
            <person name="Takaki Y."/>
            <person name="Nishi S."/>
            <person name="Yoshida Y."/>
            <person name="Deguchi S."/>
            <person name="Takai K."/>
            <person name="Nunoura T."/>
        </authorList>
    </citation>
    <scope>NUCLEOTIDE SEQUENCE</scope>
</reference>
<feature type="region of interest" description="Disordered" evidence="1">
    <location>
        <begin position="414"/>
        <end position="438"/>
    </location>
</feature>
<protein>
    <submittedName>
        <fullName evidence="2">Uncharacterized protein</fullName>
    </submittedName>
</protein>
<dbReference type="EMBL" id="BDQA01000451">
    <property type="protein sequence ID" value="GBH21923.1"/>
    <property type="molecule type" value="Genomic_RNA"/>
</dbReference>
<name>A0A2V0R9E8_9ZZZZ</name>
<dbReference type="AlphaFoldDB" id="A0A2V0R9E8"/>
<sequence>MKTIVPTSSHTKVTNRLIASVTDSDFYHTGGLTIDFVTGFHATWGSASAQYVTRLNALIESIERFKTDVQLKEIEDDERYAFAHVWAHGVQVVFTMLEQMIKARVAPTYVGSIASGAGGVYYSTDEVMQLLDELEYRGITILSGVVEFVTGINPIIVRGIPQATRYWPPAYHSLWQNDTILTTLNTYISRMEIYALQAKSYCAKLGINYKAFSRGMLTVKTVSPTDVKLLQLTQVLPVYMQGAAGAAIWLYFNNNGSEPTGSATWYQFMDYLWPGDDPDPVFAAMQLLANYDGANNVVGCVVLPSNPLVAAANNTFAYYHIGRTATSWSAVALADAQKLLEIHPLVFQDNDAGAAPQLTPENGGTPCSIAYGTYGVIFQGWNLLPVSTNWMEATNYSALKDFYSVLMGFIKLGKQSRPSRKRSPRRGSRKKPKSKDEE</sequence>
<organism evidence="2">
    <name type="scientific">viral metagenome</name>
    <dbReference type="NCBI Taxonomy" id="1070528"/>
    <lineage>
        <taxon>unclassified sequences</taxon>
        <taxon>metagenomes</taxon>
        <taxon>organismal metagenomes</taxon>
    </lineage>
</organism>